<keyword evidence="4" id="KW-1185">Reference proteome</keyword>
<comment type="caution">
    <text evidence="3">The sequence shown here is derived from an EMBL/GenBank/DDBJ whole genome shotgun (WGS) entry which is preliminary data.</text>
</comment>
<protein>
    <recommendedName>
        <fullName evidence="2">FAR1 domain-containing protein</fullName>
    </recommendedName>
</protein>
<dbReference type="InterPro" id="IPR004330">
    <property type="entry name" value="FAR1_DNA_bnd_dom"/>
</dbReference>
<reference evidence="3" key="1">
    <citation type="submission" date="2022-02" db="EMBL/GenBank/DDBJ databases">
        <authorList>
            <person name="Henning P.M."/>
            <person name="McCubbin A.G."/>
            <person name="Shore J.S."/>
        </authorList>
    </citation>
    <scope>NUCLEOTIDE SEQUENCE</scope>
    <source>
        <strain evidence="3">F60SS</strain>
        <tissue evidence="3">Leaves</tissue>
    </source>
</reference>
<organism evidence="3 4">
    <name type="scientific">Turnera subulata</name>
    <dbReference type="NCBI Taxonomy" id="218843"/>
    <lineage>
        <taxon>Eukaryota</taxon>
        <taxon>Viridiplantae</taxon>
        <taxon>Streptophyta</taxon>
        <taxon>Embryophyta</taxon>
        <taxon>Tracheophyta</taxon>
        <taxon>Spermatophyta</taxon>
        <taxon>Magnoliopsida</taxon>
        <taxon>eudicotyledons</taxon>
        <taxon>Gunneridae</taxon>
        <taxon>Pentapetalae</taxon>
        <taxon>rosids</taxon>
        <taxon>fabids</taxon>
        <taxon>Malpighiales</taxon>
        <taxon>Passifloraceae</taxon>
        <taxon>Turnera</taxon>
    </lineage>
</organism>
<feature type="compositionally biased region" description="Basic and acidic residues" evidence="1">
    <location>
        <begin position="18"/>
        <end position="30"/>
    </location>
</feature>
<dbReference type="Pfam" id="PF03101">
    <property type="entry name" value="FAR1"/>
    <property type="match status" value="1"/>
</dbReference>
<evidence type="ECO:0000256" key="1">
    <source>
        <dbReference type="SAM" id="MobiDB-lite"/>
    </source>
</evidence>
<feature type="domain" description="FAR1" evidence="2">
    <location>
        <begin position="66"/>
        <end position="156"/>
    </location>
</feature>
<sequence>MVEIKDADEYSGDNDASSDDKSLNEKKTDDVVVEDERMDDQVKDVDKLTVVDVMGLEFDSEEEAYEFYGKYSRCIGFTVRKDVVKRDFSGTIVKRTFVCSNAGLRDPKHLSMKNRKRDHRALTRSGCGARLRITKDPGTNKWKVLKFNEEHNHDLIPFNMVHLMRGVNHHGGTSIFGCALIADETHDTYKWKIERSAADVYTRNFLTEFRAELEAVAALSVHTKETFVSTIIYKFNRNSSHECYYCVAYDWREQTFQCDCGFLICKRWTKYAKSPSASSATEEGDQQGILLRYGALASAASRMAFLGSRNPKSYSEKLSEIHQITSKLENGIHSSSSAKTFNNAVIRDPTVEEVEMLNDANIEAE</sequence>
<evidence type="ECO:0000259" key="2">
    <source>
        <dbReference type="Pfam" id="PF03101"/>
    </source>
</evidence>
<dbReference type="Proteomes" id="UP001141552">
    <property type="component" value="Unassembled WGS sequence"/>
</dbReference>
<feature type="region of interest" description="Disordered" evidence="1">
    <location>
        <begin position="1"/>
        <end position="30"/>
    </location>
</feature>
<reference evidence="3" key="2">
    <citation type="journal article" date="2023" name="Plants (Basel)">
        <title>Annotation of the Turnera subulata (Passifloraceae) Draft Genome Reveals the S-Locus Evolved after the Divergence of Turneroideae from Passifloroideae in a Stepwise Manner.</title>
        <authorList>
            <person name="Henning P.M."/>
            <person name="Roalson E.H."/>
            <person name="Mir W."/>
            <person name="McCubbin A.G."/>
            <person name="Shore J.S."/>
        </authorList>
    </citation>
    <scope>NUCLEOTIDE SEQUENCE</scope>
    <source>
        <strain evidence="3">F60SS</strain>
    </source>
</reference>
<dbReference type="OrthoDB" id="2402896at2759"/>
<gene>
    <name evidence="3" type="ORF">Tsubulata_005611</name>
</gene>
<name>A0A9Q0JQU9_9ROSI</name>
<evidence type="ECO:0000313" key="3">
    <source>
        <dbReference type="EMBL" id="KAJ4850708.1"/>
    </source>
</evidence>
<accession>A0A9Q0JQU9</accession>
<dbReference type="EMBL" id="JAKUCV010000249">
    <property type="protein sequence ID" value="KAJ4850708.1"/>
    <property type="molecule type" value="Genomic_DNA"/>
</dbReference>
<proteinExistence type="predicted"/>
<evidence type="ECO:0000313" key="4">
    <source>
        <dbReference type="Proteomes" id="UP001141552"/>
    </source>
</evidence>
<dbReference type="PANTHER" id="PTHR47718">
    <property type="entry name" value="OS01G0519700 PROTEIN"/>
    <property type="match status" value="1"/>
</dbReference>
<dbReference type="AlphaFoldDB" id="A0A9Q0JQU9"/>